<dbReference type="AlphaFoldDB" id="A0A8X8BQ31"/>
<dbReference type="SMART" id="SM00407">
    <property type="entry name" value="IGc1"/>
    <property type="match status" value="1"/>
</dbReference>
<dbReference type="InterPro" id="IPR003006">
    <property type="entry name" value="Ig/MHC_CS"/>
</dbReference>
<gene>
    <name evidence="4" type="primary">Ncr3lg1_1</name>
    <name evidence="4" type="ORF">GTO96_0002089</name>
</gene>
<dbReference type="InterPro" id="IPR007110">
    <property type="entry name" value="Ig-like_dom"/>
</dbReference>
<keyword evidence="5" id="KW-1185">Reference proteome</keyword>
<dbReference type="InterPro" id="IPR013783">
    <property type="entry name" value="Ig-like_fold"/>
</dbReference>
<feature type="non-terminal residue" evidence="4">
    <location>
        <position position="1141"/>
    </location>
</feature>
<evidence type="ECO:0000256" key="1">
    <source>
        <dbReference type="ARBA" id="ARBA00023319"/>
    </source>
</evidence>
<accession>A0A8X8BQ31</accession>
<evidence type="ECO:0000313" key="4">
    <source>
        <dbReference type="EMBL" id="KAG2463661.1"/>
    </source>
</evidence>
<reference evidence="4 5" key="1">
    <citation type="journal article" date="2021" name="Cell">
        <title>Tracing the genetic footprints of vertebrate landing in non-teleost ray-finned fishes.</title>
        <authorList>
            <person name="Bi X."/>
            <person name="Wang K."/>
            <person name="Yang L."/>
            <person name="Pan H."/>
            <person name="Jiang H."/>
            <person name="Wei Q."/>
            <person name="Fang M."/>
            <person name="Yu H."/>
            <person name="Zhu C."/>
            <person name="Cai Y."/>
            <person name="He Y."/>
            <person name="Gan X."/>
            <person name="Zeng H."/>
            <person name="Yu D."/>
            <person name="Zhu Y."/>
            <person name="Jiang H."/>
            <person name="Qiu Q."/>
            <person name="Yang H."/>
            <person name="Zhang Y.E."/>
            <person name="Wang W."/>
            <person name="Zhu M."/>
            <person name="He S."/>
            <person name="Zhang G."/>
        </authorList>
    </citation>
    <scope>NUCLEOTIDE SEQUENCE [LARGE SCALE GENOMIC DNA]</scope>
    <source>
        <strain evidence="4">Bchr_013</strain>
    </source>
</reference>
<dbReference type="Proteomes" id="UP000886611">
    <property type="component" value="Unassembled WGS sequence"/>
</dbReference>
<dbReference type="SMART" id="SM00409">
    <property type="entry name" value="IG"/>
    <property type="match status" value="1"/>
</dbReference>
<feature type="compositionally biased region" description="Acidic residues" evidence="2">
    <location>
        <begin position="228"/>
        <end position="239"/>
    </location>
</feature>
<dbReference type="InterPro" id="IPR003599">
    <property type="entry name" value="Ig_sub"/>
</dbReference>
<dbReference type="PROSITE" id="PS50835">
    <property type="entry name" value="IG_LIKE"/>
    <property type="match status" value="3"/>
</dbReference>
<feature type="region of interest" description="Disordered" evidence="2">
    <location>
        <begin position="1115"/>
        <end position="1141"/>
    </location>
</feature>
<proteinExistence type="predicted"/>
<feature type="domain" description="Ig-like" evidence="3">
    <location>
        <begin position="708"/>
        <end position="819"/>
    </location>
</feature>
<dbReference type="EMBL" id="JAATIS010003638">
    <property type="protein sequence ID" value="KAG2463661.1"/>
    <property type="molecule type" value="Genomic_DNA"/>
</dbReference>
<feature type="domain" description="Ig-like" evidence="3">
    <location>
        <begin position="305"/>
        <end position="392"/>
    </location>
</feature>
<dbReference type="SUPFAM" id="SSF48726">
    <property type="entry name" value="Immunoglobulin"/>
    <property type="match status" value="3"/>
</dbReference>
<dbReference type="Pfam" id="PF07654">
    <property type="entry name" value="C1-set"/>
    <property type="match status" value="1"/>
</dbReference>
<sequence length="1141" mass="127948">MSTFLSISVLYSVFPDCPLSEQTLPLLTLYECSVGFHSRLISPRGPSSSFHTVMSSDLLPHRTPLDVPHLLPGLAWLDSPGDTGICSPPGVAALYAGSVAAQTSFFKDKSNGSALESICRQPDQKGPMDDAVSYENVGAGQVVDSKMNLPEEEGQLYLLGLTSAVYSVEQPQGPPGSHSFLCQSADYLIPDEEEIIEKMETSCQLRVNDAESYENMSNGAPYRTSGDSGEEKEQEEDAQSYENMEGHLPSGDTCQFSGAAEWEREDNDSYENMEAADLATAAVVQVSESGLTVHTPQPFPVAHVGSQVLLQCFFTVTPDVIDVKQLTVTWIQYAQTVATFTKGDIFEKQNLSLNAEGLKSGDASLLIRRVVLDDEGQYRCTVQHKGEEKDVDIHVNVRATPHVSIKLETNLSQSQGVVTCEAVSFYPQGISFNITRNSETLKIEKLTSSPSPSRWRLPDQSFSARSVYTFDVSDIRNSRDTFSCEVTHESVGQPITVSTTPVKLSMITPLDEDDNVPTSLKCTLTGWRLKMVTVEWFENDNRIYTDHKPTDTECGTSVPLTDPCKYHIDRQCCGEENVLTLKIFCKSEDVLGAKFRCRATHRQTRRSVERSYEIHDRRAKPTVSNIQQNSTFENDDLELKVTASNFWPRNVTIEWFVDEEMKKEEELTGNPISGSDSYSAESVCRVTVQECENSRIMAKIHHESLNFPIVKTFTKRKGSLQCNINCLTYTKVHFPCVLLCELQGLKSDDKKVEMTWFRSPRSQGAKIKAGSDGWTIKSNKGFYVWEPNETLTYKNFLEFIPDEESELLMRYTCEVNHESLKEPFRRVLIPNLDRVIRPDVKLQKVVWTKNRCVLHCVIFNLHYPEDFKVTWTRKEKSTDKVEIVAGTEKWPAEISTVGPWMEAVNYKVISQLEFQPTPGSEDMTYCVTVDFPISEKSSRKRELWAELTKEQVELESSKSAFVKPAPVQHTRRVLGNLKPVDISIMCQEISTIAEYAFSSDPSICEVLAVEQFAADGEPLLSAAAHPSIYYRQSKLKQEVQENGELKWAKARLGSVNGRGFKWGRGANERLSSDRRQHIGTVMKSPFEFSFSSAHSSETSFELPVGLPTFKKTTAVTKVTGEQDRNSGQRVHSEGHKHGKGE</sequence>
<dbReference type="CDD" id="cd00098">
    <property type="entry name" value="IgC1"/>
    <property type="match status" value="1"/>
</dbReference>
<dbReference type="InterPro" id="IPR050380">
    <property type="entry name" value="Immune_Resp_Modulators"/>
</dbReference>
<dbReference type="PANTHER" id="PTHR23411">
    <property type="entry name" value="TAPASIN"/>
    <property type="match status" value="1"/>
</dbReference>
<dbReference type="InterPro" id="IPR036179">
    <property type="entry name" value="Ig-like_dom_sf"/>
</dbReference>
<feature type="domain" description="Ig-like" evidence="3">
    <location>
        <begin position="494"/>
        <end position="609"/>
    </location>
</feature>
<keyword evidence="1" id="KW-0393">Immunoglobulin domain</keyword>
<evidence type="ECO:0000256" key="2">
    <source>
        <dbReference type="SAM" id="MobiDB-lite"/>
    </source>
</evidence>
<dbReference type="InterPro" id="IPR013151">
    <property type="entry name" value="Immunoglobulin_dom"/>
</dbReference>
<dbReference type="PROSITE" id="PS00290">
    <property type="entry name" value="IG_MHC"/>
    <property type="match status" value="3"/>
</dbReference>
<evidence type="ECO:0000259" key="3">
    <source>
        <dbReference type="PROSITE" id="PS50835"/>
    </source>
</evidence>
<organism evidence="4 5">
    <name type="scientific">Polypterus senegalus</name>
    <name type="common">Senegal bichir</name>
    <dbReference type="NCBI Taxonomy" id="55291"/>
    <lineage>
        <taxon>Eukaryota</taxon>
        <taxon>Metazoa</taxon>
        <taxon>Chordata</taxon>
        <taxon>Craniata</taxon>
        <taxon>Vertebrata</taxon>
        <taxon>Euteleostomi</taxon>
        <taxon>Actinopterygii</taxon>
        <taxon>Polypteriformes</taxon>
        <taxon>Polypteridae</taxon>
        <taxon>Polypterus</taxon>
    </lineage>
</organism>
<protein>
    <submittedName>
        <fullName evidence="4">NR3L1 protein</fullName>
    </submittedName>
</protein>
<dbReference type="Pfam" id="PF00047">
    <property type="entry name" value="ig"/>
    <property type="match status" value="1"/>
</dbReference>
<dbReference type="InterPro" id="IPR003597">
    <property type="entry name" value="Ig_C1-set"/>
</dbReference>
<name>A0A8X8BQ31_POLSE</name>
<evidence type="ECO:0000313" key="5">
    <source>
        <dbReference type="Proteomes" id="UP000886611"/>
    </source>
</evidence>
<feature type="region of interest" description="Disordered" evidence="2">
    <location>
        <begin position="212"/>
        <end position="255"/>
    </location>
</feature>
<comment type="caution">
    <text evidence="4">The sequence shown here is derived from an EMBL/GenBank/DDBJ whole genome shotgun (WGS) entry which is preliminary data.</text>
</comment>
<feature type="non-terminal residue" evidence="4">
    <location>
        <position position="1"/>
    </location>
</feature>
<dbReference type="Gene3D" id="2.60.40.10">
    <property type="entry name" value="Immunoglobulins"/>
    <property type="match status" value="5"/>
</dbReference>
<feature type="compositionally biased region" description="Basic and acidic residues" evidence="2">
    <location>
        <begin position="1120"/>
        <end position="1141"/>
    </location>
</feature>